<protein>
    <submittedName>
        <fullName evidence="1">Hypp9777 protein</fullName>
    </submittedName>
</protein>
<proteinExistence type="predicted"/>
<comment type="caution">
    <text evidence="1">The sequence shown here is derived from an EMBL/GenBank/DDBJ whole genome shotgun (WGS) entry which is preliminary data.</text>
</comment>
<gene>
    <name evidence="1" type="primary">Hypp9777</name>
    <name evidence="1" type="ORF">BLAG_LOCUS26453</name>
</gene>
<name>A0A8S4MPY4_BRALA</name>
<dbReference type="AlphaFoldDB" id="A0A8S4MPY4"/>
<dbReference type="OrthoDB" id="5915960at2759"/>
<dbReference type="EMBL" id="CAKMNS010000457">
    <property type="protein sequence ID" value="CAH1277757.1"/>
    <property type="molecule type" value="Genomic_DNA"/>
</dbReference>
<evidence type="ECO:0000313" key="2">
    <source>
        <dbReference type="Proteomes" id="UP000838412"/>
    </source>
</evidence>
<dbReference type="Proteomes" id="UP000838412">
    <property type="component" value="Unassembled WGS sequence"/>
</dbReference>
<reference evidence="1" key="1">
    <citation type="submission" date="2022-01" db="EMBL/GenBank/DDBJ databases">
        <authorList>
            <person name="Braso-Vives M."/>
        </authorList>
    </citation>
    <scope>NUCLEOTIDE SEQUENCE</scope>
</reference>
<organism evidence="1 2">
    <name type="scientific">Branchiostoma lanceolatum</name>
    <name type="common">Common lancelet</name>
    <name type="synonym">Amphioxus lanceolatum</name>
    <dbReference type="NCBI Taxonomy" id="7740"/>
    <lineage>
        <taxon>Eukaryota</taxon>
        <taxon>Metazoa</taxon>
        <taxon>Chordata</taxon>
        <taxon>Cephalochordata</taxon>
        <taxon>Leptocardii</taxon>
        <taxon>Amphioxiformes</taxon>
        <taxon>Branchiostomatidae</taxon>
        <taxon>Branchiostoma</taxon>
    </lineage>
</organism>
<evidence type="ECO:0000313" key="1">
    <source>
        <dbReference type="EMBL" id="CAH1277757.1"/>
    </source>
</evidence>
<keyword evidence="2" id="KW-1185">Reference proteome</keyword>
<sequence length="105" mass="11583">MLEFWVTGPCTLLPAGGEKVVLECPAMSGVMPSCTLFQTSANTPDVRADQRTRIRTVQSSVVQRRITADTGPTFHQPVHQPPCHQTLRLSGDLGIKNADRWLVKK</sequence>
<accession>A0A8S4MPY4</accession>